<dbReference type="RefSeq" id="WP_307557443.1">
    <property type="nucleotide sequence ID" value="NZ_JAUSQU010000001.1"/>
</dbReference>
<sequence length="93" mass="10111">MFRGVGMVRVFASWDARRRTFGAYAKDINDTIMWQIGQLADLPTIGDLRSALQARRMDLTIEVAAALLGDQEGGTAAPLASTTDSRKLQGVVQ</sequence>
<protein>
    <submittedName>
        <fullName evidence="2">Uncharacterized protein</fullName>
    </submittedName>
</protein>
<dbReference type="EMBL" id="JAUSQU010000001">
    <property type="protein sequence ID" value="MDP9843311.1"/>
    <property type="molecule type" value="Genomic_DNA"/>
</dbReference>
<comment type="caution">
    <text evidence="2">The sequence shown here is derived from an EMBL/GenBank/DDBJ whole genome shotgun (WGS) entry which is preliminary data.</text>
</comment>
<gene>
    <name evidence="2" type="ORF">J2853_002522</name>
</gene>
<evidence type="ECO:0000313" key="2">
    <source>
        <dbReference type="EMBL" id="MDP9843311.1"/>
    </source>
</evidence>
<feature type="region of interest" description="Disordered" evidence="1">
    <location>
        <begin position="74"/>
        <end position="93"/>
    </location>
</feature>
<organism evidence="2 3">
    <name type="scientific">Streptosporangium lutulentum</name>
    <dbReference type="NCBI Taxonomy" id="1461250"/>
    <lineage>
        <taxon>Bacteria</taxon>
        <taxon>Bacillati</taxon>
        <taxon>Actinomycetota</taxon>
        <taxon>Actinomycetes</taxon>
        <taxon>Streptosporangiales</taxon>
        <taxon>Streptosporangiaceae</taxon>
        <taxon>Streptosporangium</taxon>
    </lineage>
</organism>
<accession>A0ABT9Q993</accession>
<proteinExistence type="predicted"/>
<evidence type="ECO:0000256" key="1">
    <source>
        <dbReference type="SAM" id="MobiDB-lite"/>
    </source>
</evidence>
<evidence type="ECO:0000313" key="3">
    <source>
        <dbReference type="Proteomes" id="UP001225356"/>
    </source>
</evidence>
<dbReference type="Proteomes" id="UP001225356">
    <property type="component" value="Unassembled WGS sequence"/>
</dbReference>
<name>A0ABT9Q993_9ACTN</name>
<reference evidence="2 3" key="1">
    <citation type="submission" date="2023-07" db="EMBL/GenBank/DDBJ databases">
        <title>Sequencing the genomes of 1000 actinobacteria strains.</title>
        <authorList>
            <person name="Klenk H.-P."/>
        </authorList>
    </citation>
    <scope>NUCLEOTIDE SEQUENCE [LARGE SCALE GENOMIC DNA]</scope>
    <source>
        <strain evidence="2 3">DSM 46740</strain>
    </source>
</reference>
<keyword evidence="3" id="KW-1185">Reference proteome</keyword>